<proteinExistence type="predicted"/>
<comment type="caution">
    <text evidence="2">The sequence shown here is derived from an EMBL/GenBank/DDBJ whole genome shotgun (WGS) entry which is preliminary data.</text>
</comment>
<evidence type="ECO:0000256" key="1">
    <source>
        <dbReference type="SAM" id="MobiDB-lite"/>
    </source>
</evidence>
<dbReference type="Proteomes" id="UP000291343">
    <property type="component" value="Unassembled WGS sequence"/>
</dbReference>
<evidence type="ECO:0000313" key="3">
    <source>
        <dbReference type="Proteomes" id="UP000291343"/>
    </source>
</evidence>
<organism evidence="2 3">
    <name type="scientific">Laodelphax striatellus</name>
    <name type="common">Small brown planthopper</name>
    <name type="synonym">Delphax striatella</name>
    <dbReference type="NCBI Taxonomy" id="195883"/>
    <lineage>
        <taxon>Eukaryota</taxon>
        <taxon>Metazoa</taxon>
        <taxon>Ecdysozoa</taxon>
        <taxon>Arthropoda</taxon>
        <taxon>Hexapoda</taxon>
        <taxon>Insecta</taxon>
        <taxon>Pterygota</taxon>
        <taxon>Neoptera</taxon>
        <taxon>Paraneoptera</taxon>
        <taxon>Hemiptera</taxon>
        <taxon>Auchenorrhyncha</taxon>
        <taxon>Fulgoroidea</taxon>
        <taxon>Delphacidae</taxon>
        <taxon>Criomorphinae</taxon>
        <taxon>Laodelphax</taxon>
    </lineage>
</organism>
<protein>
    <submittedName>
        <fullName evidence="2">Uncharacterized protein</fullName>
    </submittedName>
</protein>
<dbReference type="AlphaFoldDB" id="A0A482WM92"/>
<evidence type="ECO:0000313" key="2">
    <source>
        <dbReference type="EMBL" id="RZF34342.1"/>
    </source>
</evidence>
<dbReference type="InParanoid" id="A0A482WM92"/>
<reference evidence="2 3" key="1">
    <citation type="journal article" date="2017" name="Gigascience">
        <title>Genome sequence of the small brown planthopper, Laodelphax striatellus.</title>
        <authorList>
            <person name="Zhu J."/>
            <person name="Jiang F."/>
            <person name="Wang X."/>
            <person name="Yang P."/>
            <person name="Bao Y."/>
            <person name="Zhao W."/>
            <person name="Wang W."/>
            <person name="Lu H."/>
            <person name="Wang Q."/>
            <person name="Cui N."/>
            <person name="Li J."/>
            <person name="Chen X."/>
            <person name="Luo L."/>
            <person name="Yu J."/>
            <person name="Kang L."/>
            <person name="Cui F."/>
        </authorList>
    </citation>
    <scope>NUCLEOTIDE SEQUENCE [LARGE SCALE GENOMIC DNA]</scope>
    <source>
        <strain evidence="2">Lst14</strain>
    </source>
</reference>
<name>A0A482WM92_LAOST</name>
<feature type="region of interest" description="Disordered" evidence="1">
    <location>
        <begin position="254"/>
        <end position="295"/>
    </location>
</feature>
<accession>A0A482WM92</accession>
<dbReference type="EMBL" id="QKKF02031779">
    <property type="protein sequence ID" value="RZF34342.1"/>
    <property type="molecule type" value="Genomic_DNA"/>
</dbReference>
<gene>
    <name evidence="2" type="ORF">LSTR_LSTR008881</name>
</gene>
<sequence>MKLPLFRSLHSQFNSDALLHYTLKKFNSQTITSNYSASGTLFNKKSERFEEFDASKNGQHIRQNSHCIDGSRSKDNALVNCKYWNYCFFKLMINSDIAFLQFGKDKITKPLRKELFMIPELSFSNLSDYISQKDKVLCKMLRLQLENEILRKLEKYFFPIVFQQFFSNKFCELLCDIHQSMMQTQFTNNICFLGRDASNYCSPYIRWDNVSHDHKTFLSQNTWPGERYIHNYQMMTQSRIIHYASSSEQNCGGCQKPEEKSLPGATNDPVEKENHSGLLTCNKGRQSGDEGSSSDEIEYEGLLTCKRVGKIIEEEKQAEEKVCEAEQRKQLQGTWKNLCKKCIPTKDSITLARTSFWWRIINRLRGNSMDERLQKYLGNIPQPFIRKSLTEKRKELDVDVSKPIAKWACKGKKKEKKTAPLVVKDEKLNQQTGTWTLGVDRLSEKTVENTMLLTSQQPTTELRLEDKKLDQLIDESGIEDKKLKQDKV</sequence>
<keyword evidence="3" id="KW-1185">Reference proteome</keyword>